<accession>A0A7Y6J0E1</accession>
<evidence type="ECO:0000256" key="1">
    <source>
        <dbReference type="SAM" id="MobiDB-lite"/>
    </source>
</evidence>
<feature type="region of interest" description="Disordered" evidence="1">
    <location>
        <begin position="388"/>
        <end position="463"/>
    </location>
</feature>
<dbReference type="InterPro" id="IPR036866">
    <property type="entry name" value="RibonucZ/Hydroxyglut_hydro"/>
</dbReference>
<dbReference type="GO" id="GO:0005737">
    <property type="term" value="C:cytoplasm"/>
    <property type="evidence" value="ECO:0007669"/>
    <property type="project" value="TreeGrafter"/>
</dbReference>
<proteinExistence type="predicted"/>
<dbReference type="Proteomes" id="UP000546126">
    <property type="component" value="Unassembled WGS sequence"/>
</dbReference>
<protein>
    <submittedName>
        <fullName evidence="3">MBL fold metallo-hydrolase</fullName>
    </submittedName>
</protein>
<dbReference type="Pfam" id="PF12706">
    <property type="entry name" value="Lactamase_B_2"/>
    <property type="match status" value="1"/>
</dbReference>
<dbReference type="EMBL" id="JABWGO010000016">
    <property type="protein sequence ID" value="NUW46389.1"/>
    <property type="molecule type" value="Genomic_DNA"/>
</dbReference>
<keyword evidence="4" id="KW-1185">Reference proteome</keyword>
<reference evidence="3 4" key="1">
    <citation type="submission" date="2020-06" db="EMBL/GenBank/DDBJ databases">
        <authorList>
            <person name="Chanama M."/>
        </authorList>
    </citation>
    <scope>NUCLEOTIDE SEQUENCE [LARGE SCALE GENOMIC DNA]</scope>
    <source>
        <strain evidence="3 4">TBRC6557</strain>
    </source>
</reference>
<gene>
    <name evidence="3" type="ORF">HT134_40695</name>
</gene>
<dbReference type="PANTHER" id="PTHR15032">
    <property type="entry name" value="N-ACYL-PHOSPHATIDYLETHANOLAMINE-HYDROLYZING PHOSPHOLIPASE D"/>
    <property type="match status" value="1"/>
</dbReference>
<dbReference type="GO" id="GO:0016787">
    <property type="term" value="F:hydrolase activity"/>
    <property type="evidence" value="ECO:0007669"/>
    <property type="project" value="UniProtKB-KW"/>
</dbReference>
<keyword evidence="3" id="KW-0378">Hydrolase</keyword>
<evidence type="ECO:0000313" key="3">
    <source>
        <dbReference type="EMBL" id="NUW46389.1"/>
    </source>
</evidence>
<sequence>MSKSPIPPRKWPVGFKDRLTAPLPAYRELLSVTWNGGVRPCLGDADLIPVRRQGGLPRPDAGRTMVTWVGHSTFVVQIGGLTILTDPVWSRKIPGVRGRLTPPGVAWSDLPKIDAVVISHNHYDHLDAPTVRRLPRDTPMFVPARLKPWFDRRGFTDVTELDWWESATVGGVTLDFVPAHHWSRRGVFDTCRTLWGGWVIGRSVYFAGDTGYGERLAQIGERYPGLDLALMPVGGYDPHWFAKAAHVNPAEAVRGCLDVGARRMATMHWGTFVLSSEPLTAPVEQARAEWEAHGLAREDLWDLAVGESRAFTPAATPTHELGAAPTHEPAPTPAREVCAISAQEPTATSAREVCATPARKVCATPTQEWVAASACEPAVAPACELGEEKTPVPVPAPRREPAGEAGRRRDREAARRTVREGATARASATHRDAREAATARITAPSRDTREEPPALVPGASRDA</sequence>
<dbReference type="AlphaFoldDB" id="A0A7Y6J0E1"/>
<dbReference type="InterPro" id="IPR001279">
    <property type="entry name" value="Metallo-B-lactamas"/>
</dbReference>
<dbReference type="Gene3D" id="3.60.15.10">
    <property type="entry name" value="Ribonuclease Z/Hydroxyacylglutathione hydrolase-like"/>
    <property type="match status" value="1"/>
</dbReference>
<organism evidence="3 4">
    <name type="scientific">Nonomuraea rhodomycinica</name>
    <dbReference type="NCBI Taxonomy" id="1712872"/>
    <lineage>
        <taxon>Bacteria</taxon>
        <taxon>Bacillati</taxon>
        <taxon>Actinomycetota</taxon>
        <taxon>Actinomycetes</taxon>
        <taxon>Streptosporangiales</taxon>
        <taxon>Streptosporangiaceae</taxon>
        <taxon>Nonomuraea</taxon>
    </lineage>
</organism>
<comment type="caution">
    <text evidence="3">The sequence shown here is derived from an EMBL/GenBank/DDBJ whole genome shotgun (WGS) entry which is preliminary data.</text>
</comment>
<feature type="compositionally biased region" description="Basic and acidic residues" evidence="1">
    <location>
        <begin position="397"/>
        <end position="419"/>
    </location>
</feature>
<dbReference type="PANTHER" id="PTHR15032:SF36">
    <property type="entry name" value="METALLO-BETA-LACTAMASE DOMAIN-CONTAINING PROTEIN"/>
    <property type="match status" value="1"/>
</dbReference>
<evidence type="ECO:0000259" key="2">
    <source>
        <dbReference type="Pfam" id="PF12706"/>
    </source>
</evidence>
<evidence type="ECO:0000313" key="4">
    <source>
        <dbReference type="Proteomes" id="UP000546126"/>
    </source>
</evidence>
<dbReference type="SUPFAM" id="SSF56281">
    <property type="entry name" value="Metallo-hydrolase/oxidoreductase"/>
    <property type="match status" value="1"/>
</dbReference>
<name>A0A7Y6J0E1_9ACTN</name>
<feature type="domain" description="Metallo-beta-lactamase" evidence="2">
    <location>
        <begin position="83"/>
        <end position="269"/>
    </location>
</feature>